<protein>
    <recommendedName>
        <fullName evidence="5">Secreted protein</fullName>
    </recommendedName>
</protein>
<reference evidence="2 4" key="1">
    <citation type="journal article" date="2024" name="G3 (Bethesda)">
        <title>Genome assembly of Hibiscus sabdariffa L. provides insights into metabolisms of medicinal natural products.</title>
        <authorList>
            <person name="Kim T."/>
        </authorList>
    </citation>
    <scope>NUCLEOTIDE SEQUENCE [LARGE SCALE GENOMIC DNA]</scope>
    <source>
        <strain evidence="2">TK-2024</strain>
        <tissue evidence="2">Old leaves</tissue>
    </source>
</reference>
<dbReference type="EMBL" id="JBBPBM010000239">
    <property type="protein sequence ID" value="KAK8499161.1"/>
    <property type="molecule type" value="Genomic_DNA"/>
</dbReference>
<evidence type="ECO:0000313" key="1">
    <source>
        <dbReference type="EMBL" id="KAK8499161.1"/>
    </source>
</evidence>
<dbReference type="Proteomes" id="UP001472677">
    <property type="component" value="Unassembled WGS sequence"/>
</dbReference>
<evidence type="ECO:0000313" key="2">
    <source>
        <dbReference type="EMBL" id="KAK8583856.1"/>
    </source>
</evidence>
<keyword evidence="4" id="KW-1185">Reference proteome</keyword>
<proteinExistence type="predicted"/>
<name>A0ABR2FP12_9ROSI</name>
<evidence type="ECO:0000313" key="3">
    <source>
        <dbReference type="EMBL" id="KAK8583865.1"/>
    </source>
</evidence>
<sequence>MKQLYQTVLRPLVGVLSAALAVEFFITSSATSRGQFYLQPLRVLLHPLSIQQSKGQKDLTQVGAKDRQKARVFRASPFLSFSKELRS</sequence>
<dbReference type="EMBL" id="JBBPBM010000005">
    <property type="protein sequence ID" value="KAK8583856.1"/>
    <property type="molecule type" value="Genomic_DNA"/>
</dbReference>
<evidence type="ECO:0008006" key="5">
    <source>
        <dbReference type="Google" id="ProtNLM"/>
    </source>
</evidence>
<organism evidence="2 4">
    <name type="scientific">Hibiscus sabdariffa</name>
    <name type="common">roselle</name>
    <dbReference type="NCBI Taxonomy" id="183260"/>
    <lineage>
        <taxon>Eukaryota</taxon>
        <taxon>Viridiplantae</taxon>
        <taxon>Streptophyta</taxon>
        <taxon>Embryophyta</taxon>
        <taxon>Tracheophyta</taxon>
        <taxon>Spermatophyta</taxon>
        <taxon>Magnoliopsida</taxon>
        <taxon>eudicotyledons</taxon>
        <taxon>Gunneridae</taxon>
        <taxon>Pentapetalae</taxon>
        <taxon>rosids</taxon>
        <taxon>malvids</taxon>
        <taxon>Malvales</taxon>
        <taxon>Malvaceae</taxon>
        <taxon>Malvoideae</taxon>
        <taxon>Hibiscus</taxon>
    </lineage>
</organism>
<dbReference type="EMBL" id="JBBPBM010000005">
    <property type="protein sequence ID" value="KAK8583865.1"/>
    <property type="molecule type" value="Genomic_DNA"/>
</dbReference>
<accession>A0ABR2FP12</accession>
<evidence type="ECO:0000313" key="4">
    <source>
        <dbReference type="Proteomes" id="UP001472677"/>
    </source>
</evidence>
<gene>
    <name evidence="2" type="ORF">V6N12_068112</name>
    <name evidence="3" type="ORF">V6N12_068121</name>
    <name evidence="1" type="ORF">V6N12_076011</name>
</gene>
<comment type="caution">
    <text evidence="2">The sequence shown here is derived from an EMBL/GenBank/DDBJ whole genome shotgun (WGS) entry which is preliminary data.</text>
</comment>